<dbReference type="AlphaFoldDB" id="A0A1M4EBC3"/>
<feature type="region of interest" description="Disordered" evidence="1">
    <location>
        <begin position="1"/>
        <end position="28"/>
    </location>
</feature>
<accession>A0A1M4EBC3</accession>
<proteinExistence type="predicted"/>
<dbReference type="EMBL" id="LT559118">
    <property type="protein sequence ID" value="SBO96066.1"/>
    <property type="molecule type" value="Genomic_DNA"/>
</dbReference>
<reference evidence="2" key="1">
    <citation type="submission" date="2016-04" db="EMBL/GenBank/DDBJ databases">
        <authorList>
            <person name="Evans L.H."/>
            <person name="Alamgir A."/>
            <person name="Owens N."/>
            <person name="Weber N.D."/>
            <person name="Virtaneva K."/>
            <person name="Barbian K."/>
            <person name="Babar A."/>
            <person name="Rosenke K."/>
        </authorList>
    </citation>
    <scope>NUCLEOTIDE SEQUENCE</scope>
    <source>
        <strain evidence="2">Nono1</strain>
    </source>
</reference>
<dbReference type="RefSeq" id="WP_225275401.1">
    <property type="nucleotide sequence ID" value="NZ_CP084058.1"/>
</dbReference>
<protein>
    <submittedName>
        <fullName evidence="2">Uncharacterized protein</fullName>
    </submittedName>
</protein>
<gene>
    <name evidence="2" type="ORF">BN4615_P5582</name>
</gene>
<name>A0A1M4EBC3_9ACTN</name>
<sequence length="47" mass="5032">MGGGRRLDGARPGSRLPPPRRGRALEAHRDVETAVRMLLGVHAFSGP</sequence>
<evidence type="ECO:0000313" key="2">
    <source>
        <dbReference type="EMBL" id="SBO96066.1"/>
    </source>
</evidence>
<evidence type="ECO:0000256" key="1">
    <source>
        <dbReference type="SAM" id="MobiDB-lite"/>
    </source>
</evidence>
<organism evidence="2">
    <name type="scientific">Nonomuraea gerenzanensis</name>
    <dbReference type="NCBI Taxonomy" id="93944"/>
    <lineage>
        <taxon>Bacteria</taxon>
        <taxon>Bacillati</taxon>
        <taxon>Actinomycetota</taxon>
        <taxon>Actinomycetes</taxon>
        <taxon>Streptosporangiales</taxon>
        <taxon>Streptosporangiaceae</taxon>
        <taxon>Nonomuraea</taxon>
    </lineage>
</organism>